<evidence type="ECO:0000256" key="6">
    <source>
        <dbReference type="ARBA" id="ARBA00005628"/>
    </source>
</evidence>
<dbReference type="SUPFAM" id="SSF56784">
    <property type="entry name" value="HAD-like"/>
    <property type="match status" value="1"/>
</dbReference>
<keyword evidence="11" id="KW-0479">Metal-binding</keyword>
<comment type="catalytic activity">
    <reaction evidence="1">
        <text>D-glycero-beta-D-manno-heptose 1,7-bisphosphate + H2O = D-glycero-beta-D-manno-heptose 1-phosphate + phosphate</text>
        <dbReference type="Rhea" id="RHEA:28518"/>
        <dbReference type="ChEBI" id="CHEBI:15377"/>
        <dbReference type="ChEBI" id="CHEBI:43474"/>
        <dbReference type="ChEBI" id="CHEBI:60208"/>
        <dbReference type="ChEBI" id="CHEBI:61593"/>
        <dbReference type="EC" id="3.1.3.82"/>
    </reaction>
</comment>
<dbReference type="InterPro" id="IPR004446">
    <property type="entry name" value="Heptose_bisP_phosphatase"/>
</dbReference>
<dbReference type="InterPro" id="IPR023214">
    <property type="entry name" value="HAD_sf"/>
</dbReference>
<evidence type="ECO:0000313" key="18">
    <source>
        <dbReference type="EMBL" id="NNH14107.1"/>
    </source>
</evidence>
<dbReference type="FunFam" id="3.40.50.1000:FF:000168">
    <property type="entry name" value="D,D-heptose 1,7-bisphosphate phosphatase"/>
    <property type="match status" value="1"/>
</dbReference>
<evidence type="ECO:0000256" key="10">
    <source>
        <dbReference type="ARBA" id="ARBA00022490"/>
    </source>
</evidence>
<sequence length="217" mass="22797">MPQTPPKFVILDRDGVINLDSDQFIKTPDEWIPIPGSLEAIAALNEAGYRVVVASNQSGIGRGLFEMSALNAMHEKMYKALARLGGRVEAIFFCPHTAADACDCRKPKPGLIQQAAQRFGIELRGVPIVGDSLRDLEAGVALGCTPHLVRTGKGEGTLAKGGLPTGTLVHDDLRAFSRWLLEGDGARHGAAAASHAGAAPVATAGRATSPVDSTNPR</sequence>
<dbReference type="NCBIfam" id="NF006506">
    <property type="entry name" value="PRK08942.1"/>
    <property type="match status" value="1"/>
</dbReference>
<keyword evidence="15" id="KW-0119">Carbohydrate metabolism</keyword>
<comment type="subunit">
    <text evidence="7">Monomer.</text>
</comment>
<dbReference type="AlphaFoldDB" id="A0A849BNN8"/>
<evidence type="ECO:0000256" key="3">
    <source>
        <dbReference type="ARBA" id="ARBA00001947"/>
    </source>
</evidence>
<dbReference type="RefSeq" id="WP_082371537.1">
    <property type="nucleotide sequence ID" value="NZ_BAAAEB010000026.1"/>
</dbReference>
<comment type="subcellular location">
    <subcellularLocation>
        <location evidence="4">Cytoplasm</location>
    </subcellularLocation>
</comment>
<evidence type="ECO:0000256" key="4">
    <source>
        <dbReference type="ARBA" id="ARBA00004496"/>
    </source>
</evidence>
<evidence type="ECO:0000256" key="12">
    <source>
        <dbReference type="ARBA" id="ARBA00022801"/>
    </source>
</evidence>
<dbReference type="GO" id="GO:0005975">
    <property type="term" value="P:carbohydrate metabolic process"/>
    <property type="evidence" value="ECO:0007669"/>
    <property type="project" value="InterPro"/>
</dbReference>
<protein>
    <recommendedName>
        <fullName evidence="9">D-glycero-beta-D-manno-heptose-1,7-bisphosphate 7-phosphatase</fullName>
        <ecNumber evidence="8">3.1.3.82</ecNumber>
    </recommendedName>
    <alternativeName>
        <fullName evidence="16">D,D-heptose 1,7-bisphosphate phosphatase</fullName>
    </alternativeName>
</protein>
<evidence type="ECO:0000256" key="14">
    <source>
        <dbReference type="ARBA" id="ARBA00022842"/>
    </source>
</evidence>
<gene>
    <name evidence="18" type="primary">gmhB</name>
    <name evidence="18" type="ORF">HLB16_24975</name>
</gene>
<dbReference type="GO" id="GO:0034200">
    <property type="term" value="F:D-glycero-beta-D-manno-heptose 1,7-bisphosphate 7-phosphatase activity"/>
    <property type="evidence" value="ECO:0007669"/>
    <property type="project" value="UniProtKB-EC"/>
</dbReference>
<dbReference type="InterPro" id="IPR006543">
    <property type="entry name" value="Histidinol-phos"/>
</dbReference>
<comment type="cofactor">
    <cofactor evidence="3">
        <name>Zn(2+)</name>
        <dbReference type="ChEBI" id="CHEBI:29105"/>
    </cofactor>
</comment>
<feature type="region of interest" description="Disordered" evidence="17">
    <location>
        <begin position="191"/>
        <end position="217"/>
    </location>
</feature>
<keyword evidence="12 18" id="KW-0378">Hydrolase</keyword>
<dbReference type="Pfam" id="PF13242">
    <property type="entry name" value="Hydrolase_like"/>
    <property type="match status" value="1"/>
</dbReference>
<dbReference type="InterPro" id="IPR036412">
    <property type="entry name" value="HAD-like_sf"/>
</dbReference>
<comment type="cofactor">
    <cofactor evidence="2">
        <name>Mg(2+)</name>
        <dbReference type="ChEBI" id="CHEBI:18420"/>
    </cofactor>
</comment>
<keyword evidence="10" id="KW-0963">Cytoplasm</keyword>
<dbReference type="GO" id="GO:0046872">
    <property type="term" value="F:metal ion binding"/>
    <property type="evidence" value="ECO:0007669"/>
    <property type="project" value="UniProtKB-KW"/>
</dbReference>
<evidence type="ECO:0000256" key="1">
    <source>
        <dbReference type="ARBA" id="ARBA00001226"/>
    </source>
</evidence>
<dbReference type="EC" id="3.1.3.82" evidence="8"/>
<dbReference type="PANTHER" id="PTHR42891">
    <property type="entry name" value="D-GLYCERO-BETA-D-MANNO-HEPTOSE-1,7-BISPHOSPHATE 7-PHOSPHATASE"/>
    <property type="match status" value="1"/>
</dbReference>
<reference evidence="18 19" key="1">
    <citation type="submission" date="2020-05" db="EMBL/GenBank/DDBJ databases">
        <title>MicrobeNet Type strains.</title>
        <authorList>
            <person name="Nicholson A.C."/>
        </authorList>
    </citation>
    <scope>NUCLEOTIDE SEQUENCE [LARGE SCALE GENOMIC DNA]</scope>
    <source>
        <strain evidence="18 19">ATCC 700815</strain>
    </source>
</reference>
<evidence type="ECO:0000256" key="13">
    <source>
        <dbReference type="ARBA" id="ARBA00022833"/>
    </source>
</evidence>
<feature type="compositionally biased region" description="Low complexity" evidence="17">
    <location>
        <begin position="191"/>
        <end position="209"/>
    </location>
</feature>
<evidence type="ECO:0000256" key="17">
    <source>
        <dbReference type="SAM" id="MobiDB-lite"/>
    </source>
</evidence>
<comment type="similarity">
    <text evidence="6">Belongs to the GmhB family.</text>
</comment>
<evidence type="ECO:0000256" key="2">
    <source>
        <dbReference type="ARBA" id="ARBA00001946"/>
    </source>
</evidence>
<evidence type="ECO:0000256" key="7">
    <source>
        <dbReference type="ARBA" id="ARBA00011245"/>
    </source>
</evidence>
<comment type="caution">
    <text evidence="18">The sequence shown here is derived from an EMBL/GenBank/DDBJ whole genome shotgun (WGS) entry which is preliminary data.</text>
</comment>
<name>A0A849BNN8_9BURK</name>
<evidence type="ECO:0000256" key="11">
    <source>
        <dbReference type="ARBA" id="ARBA00022723"/>
    </source>
</evidence>
<dbReference type="PANTHER" id="PTHR42891:SF1">
    <property type="entry name" value="D-GLYCERO-BETA-D-MANNO-HEPTOSE-1,7-BISPHOSPHATE 7-PHOSPHATASE"/>
    <property type="match status" value="1"/>
</dbReference>
<dbReference type="CDD" id="cd07503">
    <property type="entry name" value="HAD_HisB-N"/>
    <property type="match status" value="1"/>
</dbReference>
<keyword evidence="14" id="KW-0460">Magnesium</keyword>
<accession>A0A849BNN8</accession>
<organism evidence="18 19">
    <name type="scientific">Cupriavidus gilardii</name>
    <dbReference type="NCBI Taxonomy" id="82541"/>
    <lineage>
        <taxon>Bacteria</taxon>
        <taxon>Pseudomonadati</taxon>
        <taxon>Pseudomonadota</taxon>
        <taxon>Betaproteobacteria</taxon>
        <taxon>Burkholderiales</taxon>
        <taxon>Burkholderiaceae</taxon>
        <taxon>Cupriavidus</taxon>
    </lineage>
</organism>
<comment type="pathway">
    <text evidence="5">Nucleotide-sugar biosynthesis; ADP-L-glycero-beta-D-manno-heptose biosynthesis; ADP-L-glycero-beta-D-manno-heptose from D-glycero-beta-D-manno-heptose 7-phosphate: step 2/4.</text>
</comment>
<evidence type="ECO:0000256" key="8">
    <source>
        <dbReference type="ARBA" id="ARBA00012987"/>
    </source>
</evidence>
<evidence type="ECO:0000256" key="16">
    <source>
        <dbReference type="ARBA" id="ARBA00031828"/>
    </source>
</evidence>
<dbReference type="EMBL" id="JABEMD010000075">
    <property type="protein sequence ID" value="NNH14107.1"/>
    <property type="molecule type" value="Genomic_DNA"/>
</dbReference>
<proteinExistence type="inferred from homology"/>
<dbReference type="InterPro" id="IPR006549">
    <property type="entry name" value="HAD-SF_hydro_IIIA"/>
</dbReference>
<evidence type="ECO:0000256" key="9">
    <source>
        <dbReference type="ARBA" id="ARBA00014542"/>
    </source>
</evidence>
<keyword evidence="13" id="KW-0862">Zinc</keyword>
<dbReference type="GO" id="GO:0005737">
    <property type="term" value="C:cytoplasm"/>
    <property type="evidence" value="ECO:0007669"/>
    <property type="project" value="UniProtKB-SubCell"/>
</dbReference>
<dbReference type="Gene3D" id="3.40.50.1000">
    <property type="entry name" value="HAD superfamily/HAD-like"/>
    <property type="match status" value="1"/>
</dbReference>
<dbReference type="NCBIfam" id="TIGR01662">
    <property type="entry name" value="HAD-SF-IIIA"/>
    <property type="match status" value="1"/>
</dbReference>
<dbReference type="Proteomes" id="UP000542973">
    <property type="component" value="Unassembled WGS sequence"/>
</dbReference>
<dbReference type="NCBIfam" id="TIGR01656">
    <property type="entry name" value="Histidinol-ppas"/>
    <property type="match status" value="1"/>
</dbReference>
<evidence type="ECO:0000256" key="15">
    <source>
        <dbReference type="ARBA" id="ARBA00023277"/>
    </source>
</evidence>
<evidence type="ECO:0000313" key="19">
    <source>
        <dbReference type="Proteomes" id="UP000542973"/>
    </source>
</evidence>
<evidence type="ECO:0000256" key="5">
    <source>
        <dbReference type="ARBA" id="ARBA00004708"/>
    </source>
</evidence>